<name>A0A318Z768_9EURO</name>
<organism evidence="3 4">
    <name type="scientific">Aspergillus saccharolyticus JOP 1030-1</name>
    <dbReference type="NCBI Taxonomy" id="1450539"/>
    <lineage>
        <taxon>Eukaryota</taxon>
        <taxon>Fungi</taxon>
        <taxon>Dikarya</taxon>
        <taxon>Ascomycota</taxon>
        <taxon>Pezizomycotina</taxon>
        <taxon>Eurotiomycetes</taxon>
        <taxon>Eurotiomycetidae</taxon>
        <taxon>Eurotiales</taxon>
        <taxon>Aspergillaceae</taxon>
        <taxon>Aspergillus</taxon>
        <taxon>Aspergillus subgen. Circumdati</taxon>
    </lineage>
</organism>
<dbReference type="RefSeq" id="XP_025428256.1">
    <property type="nucleotide sequence ID" value="XM_025570522.1"/>
</dbReference>
<gene>
    <name evidence="3" type="ORF">BP01DRAFT_136117</name>
</gene>
<proteinExistence type="predicted"/>
<accession>A0A318Z768</accession>
<keyword evidence="2" id="KW-1133">Transmembrane helix</keyword>
<keyword evidence="2" id="KW-0472">Membrane</keyword>
<dbReference type="OrthoDB" id="5322539at2759"/>
<keyword evidence="2" id="KW-0812">Transmembrane</keyword>
<dbReference type="EMBL" id="KZ821253">
    <property type="protein sequence ID" value="PYH42274.1"/>
    <property type="molecule type" value="Genomic_DNA"/>
</dbReference>
<evidence type="ECO:0000256" key="1">
    <source>
        <dbReference type="SAM" id="MobiDB-lite"/>
    </source>
</evidence>
<feature type="region of interest" description="Disordered" evidence="1">
    <location>
        <begin position="1"/>
        <end position="39"/>
    </location>
</feature>
<dbReference type="STRING" id="1450539.A0A318Z768"/>
<dbReference type="AlphaFoldDB" id="A0A318Z768"/>
<evidence type="ECO:0000256" key="2">
    <source>
        <dbReference type="SAM" id="Phobius"/>
    </source>
</evidence>
<feature type="compositionally biased region" description="Polar residues" evidence="1">
    <location>
        <begin position="1"/>
        <end position="13"/>
    </location>
</feature>
<evidence type="ECO:0000313" key="3">
    <source>
        <dbReference type="EMBL" id="PYH42274.1"/>
    </source>
</evidence>
<feature type="transmembrane region" description="Helical" evidence="2">
    <location>
        <begin position="500"/>
        <end position="519"/>
    </location>
</feature>
<feature type="transmembrane region" description="Helical" evidence="2">
    <location>
        <begin position="155"/>
        <end position="178"/>
    </location>
</feature>
<dbReference type="PANTHER" id="PTHR35041:SF6">
    <property type="entry name" value="FORMYLMETHIONINE DEFORMYLASE-LIKE PROTEIN-RELATED"/>
    <property type="match status" value="1"/>
</dbReference>
<feature type="transmembrane region" description="Helical" evidence="2">
    <location>
        <begin position="95"/>
        <end position="124"/>
    </location>
</feature>
<keyword evidence="4" id="KW-1185">Reference proteome</keyword>
<protein>
    <submittedName>
        <fullName evidence="3">Uncharacterized protein</fullName>
    </submittedName>
</protein>
<dbReference type="Proteomes" id="UP000248349">
    <property type="component" value="Unassembled WGS sequence"/>
</dbReference>
<reference evidence="3 4" key="1">
    <citation type="submission" date="2016-12" db="EMBL/GenBank/DDBJ databases">
        <title>The genomes of Aspergillus section Nigri reveals drivers in fungal speciation.</title>
        <authorList>
            <consortium name="DOE Joint Genome Institute"/>
            <person name="Vesth T.C."/>
            <person name="Nybo J."/>
            <person name="Theobald S."/>
            <person name="Brandl J."/>
            <person name="Frisvad J.C."/>
            <person name="Nielsen K.F."/>
            <person name="Lyhne E.K."/>
            <person name="Kogle M.E."/>
            <person name="Kuo A."/>
            <person name="Riley R."/>
            <person name="Clum A."/>
            <person name="Nolan M."/>
            <person name="Lipzen A."/>
            <person name="Salamov A."/>
            <person name="Henrissat B."/>
            <person name="Wiebenga A."/>
            <person name="De Vries R.P."/>
            <person name="Grigoriev I.V."/>
            <person name="Mortensen U.H."/>
            <person name="Andersen M.R."/>
            <person name="Baker S.E."/>
        </authorList>
    </citation>
    <scope>NUCLEOTIDE SEQUENCE [LARGE SCALE GENOMIC DNA]</scope>
    <source>
        <strain evidence="3 4">JOP 1030-1</strain>
    </source>
</reference>
<evidence type="ECO:0000313" key="4">
    <source>
        <dbReference type="Proteomes" id="UP000248349"/>
    </source>
</evidence>
<dbReference type="GeneID" id="37071750"/>
<feature type="transmembrane region" description="Helical" evidence="2">
    <location>
        <begin position="60"/>
        <end position="83"/>
    </location>
</feature>
<sequence>MAPQQLYSLTGQDELSPPSEEIGILDDTPDSPLDTESELKEGRPSIVASQWTIGWMTPSAIGTCYLLAICLASAHLGLFRWLNRREVSNTIRQPYVTALSVVFVNGFRTLLAAALGMSFIQILWRDLRMRPMRVGDLDSFLSILTNPLYLGRLRLLGAAPLPFLCAFIAWCIPVAMIFPPGALTVEAELQHLVLNQSVPTFDPGYMGNGSFVGMMAEALWQPDDFDAYSGPTNDLRRIAQQAMMAGAYLASPSPCSSNCSYIIEIPGPSFQCTDTTSPDLFTWVNKTYSSTSNLDYLYIASADYSGRVSSNYTLDFLLRWTEDISGEYQNLTCRAHEATYTLHLNYTEGTQRTEVEVTHGQALSSRYLYDTFGMYPQSGGKYSAINATTVGNTGGNVSEIYRRANLAAVQDTLVLALSGYIDIFVLHSQPTANTIISLTDLYTGPAKHPTFTITEDSLQSMLQNITLSLLTLNQTTTASTTVTQSMTVNVYVFRRPERLIIPYVISLAIALAFLAWGGLSLVRNGISASATGLFQTLCTTRASAQLDDLALQGCLGGRENVPDKLRNFEVMFGEMQTKDGMRVAGLGAAEEVAPLIKGGL</sequence>
<feature type="compositionally biased region" description="Acidic residues" evidence="1">
    <location>
        <begin position="23"/>
        <end position="36"/>
    </location>
</feature>
<dbReference type="PANTHER" id="PTHR35041">
    <property type="entry name" value="MEDIATOR OF RNA POLYMERASE II TRANSCRIPTION SUBUNIT 1"/>
    <property type="match status" value="1"/>
</dbReference>